<feature type="transmembrane region" description="Helical" evidence="1">
    <location>
        <begin position="47"/>
        <end position="65"/>
    </location>
</feature>
<reference evidence="3" key="1">
    <citation type="submission" date="2011-04" db="EMBL/GenBank/DDBJ databases">
        <title>The complete genome of Treponema brennaborense DSM 12168.</title>
        <authorList>
            <person name="Lucas S."/>
            <person name="Han J."/>
            <person name="Lapidus A."/>
            <person name="Bruce D."/>
            <person name="Goodwin L."/>
            <person name="Pitluck S."/>
            <person name="Peters L."/>
            <person name="Kyrpides N."/>
            <person name="Mavromatis K."/>
            <person name="Ivanova N."/>
            <person name="Mikhailova N."/>
            <person name="Pagani I."/>
            <person name="Teshima H."/>
            <person name="Detter J.C."/>
            <person name="Tapia R."/>
            <person name="Han C."/>
            <person name="Land M."/>
            <person name="Hauser L."/>
            <person name="Markowitz V."/>
            <person name="Cheng J.-F."/>
            <person name="Hugenholtz P."/>
            <person name="Woyke T."/>
            <person name="Wu D."/>
            <person name="Gronow S."/>
            <person name="Wellnitz S."/>
            <person name="Brambilla E."/>
            <person name="Klenk H.-P."/>
            <person name="Eisen J.A."/>
        </authorList>
    </citation>
    <scope>NUCLEOTIDE SEQUENCE [LARGE SCALE GENOMIC DNA]</scope>
    <source>
        <strain evidence="3">DSM 12168 / CIP 105900 / DD5/3</strain>
    </source>
</reference>
<keyword evidence="3" id="KW-1185">Reference proteome</keyword>
<dbReference type="PROSITE" id="PS51257">
    <property type="entry name" value="PROKAR_LIPOPROTEIN"/>
    <property type="match status" value="1"/>
</dbReference>
<accession>F4LQG2</accession>
<sequence length="143" mass="15256">MIKRILSGYGKLCVSAGKILALAALCAAFGCIVVLPLWMFAVSAPNVYSATVLIILTGSVIFFIARKIRTYLTIGVTDRAEKSKRLHRLAILLLRIAVGASGVIGSIVCVLHEMKGAAALTLFAAVVIYGILAFGLRKDAHKR</sequence>
<organism evidence="2 3">
    <name type="scientific">Treponema brennaborense (strain DSM 12168 / CIP 105900 / DD5/3)</name>
    <dbReference type="NCBI Taxonomy" id="906968"/>
    <lineage>
        <taxon>Bacteria</taxon>
        <taxon>Pseudomonadati</taxon>
        <taxon>Spirochaetota</taxon>
        <taxon>Spirochaetia</taxon>
        <taxon>Spirochaetales</taxon>
        <taxon>Treponemataceae</taxon>
        <taxon>Treponema</taxon>
    </lineage>
</organism>
<keyword evidence="1" id="KW-0472">Membrane</keyword>
<evidence type="ECO:0000256" key="1">
    <source>
        <dbReference type="SAM" id="Phobius"/>
    </source>
</evidence>
<feature type="transmembrane region" description="Helical" evidence="1">
    <location>
        <begin position="86"/>
        <end position="111"/>
    </location>
</feature>
<dbReference type="HOGENOM" id="CLU_1805316_0_0_12"/>
<keyword evidence="1" id="KW-0812">Transmembrane</keyword>
<dbReference type="STRING" id="906968.Trebr_1749"/>
<feature type="transmembrane region" description="Helical" evidence="1">
    <location>
        <begin position="20"/>
        <end position="41"/>
    </location>
</feature>
<gene>
    <name evidence="2" type="ordered locus">Trebr_1749</name>
</gene>
<dbReference type="RefSeq" id="WP_013758876.1">
    <property type="nucleotide sequence ID" value="NC_015500.1"/>
</dbReference>
<name>F4LQG2_TREBD</name>
<evidence type="ECO:0008006" key="4">
    <source>
        <dbReference type="Google" id="ProtNLM"/>
    </source>
</evidence>
<dbReference type="EMBL" id="CP002696">
    <property type="protein sequence ID" value="AEE17171.1"/>
    <property type="molecule type" value="Genomic_DNA"/>
</dbReference>
<dbReference type="Proteomes" id="UP000006546">
    <property type="component" value="Chromosome"/>
</dbReference>
<evidence type="ECO:0000313" key="3">
    <source>
        <dbReference type="Proteomes" id="UP000006546"/>
    </source>
</evidence>
<dbReference type="KEGG" id="tbe:Trebr_1749"/>
<proteinExistence type="predicted"/>
<keyword evidence="1" id="KW-1133">Transmembrane helix</keyword>
<feature type="transmembrane region" description="Helical" evidence="1">
    <location>
        <begin position="117"/>
        <end position="136"/>
    </location>
</feature>
<evidence type="ECO:0000313" key="2">
    <source>
        <dbReference type="EMBL" id="AEE17171.1"/>
    </source>
</evidence>
<protein>
    <recommendedName>
        <fullName evidence="4">Lipoprotein</fullName>
    </recommendedName>
</protein>
<dbReference type="AlphaFoldDB" id="F4LQG2"/>